<dbReference type="InterPro" id="IPR001194">
    <property type="entry name" value="cDENN_dom"/>
</dbReference>
<name>A0AA41SD46_PAPNU</name>
<feature type="compositionally biased region" description="Polar residues" evidence="1">
    <location>
        <begin position="218"/>
        <end position="232"/>
    </location>
</feature>
<sequence>MERNEDVVANDAPPKVLHHQENVDELSRDLKQICEDLEMSPEVDDREASPPKDLEEIFKAKDDCLLSGLEHISDSPPNRLDMTSEVSSPKGLQLIHDQTTSPSKELEIVSELNELELVSEVNDDRPTSPSNNLEQMFVVNADHPISHSKDFDHDGLKLHSRVVIQNSTEKDGGSHAKVLDQISKSNDDRLPSMALGEENANGSSSPSKDLQHEEPNEGRQQSPSKVLQQISAGNHDGPPSPSKVSHQILEEKVGVTSPKETISTVYTGSSNMPPIAPPGHRRVKSEAVPPGHRRSNSFQKLKTQIQKAWQWGGSQEGNRGPWFFNPEVLANQKRQWYKLHSRMASPKYTEPTLLFEHFIVVGLHSGSNLDAVEESFAKRRTKELEIQRSERLDYKMLQHRGPSIPTLEPELLFKYPPRKRLAVRPKDLTAFCFPEGVKARLMERTPSLSDLNSVVYGQEHLGRDDMSFIFSVKVADNATVFGVCLHVQEIVQRPPVGVATAPSLSSGRLCQFLVSAPRCYCLLTRVPFFELHYEMLNSIITQERLNRITEFVSEVALTDHAASVLKSHNKLNENNVSPDSDSNADWKASAIPLDSAVALTAAAAGIISDEDVPTFSVGFSETRESVSATEPLDICQRREVDAVNGRNPQDIDGFDSETSETRCGEHERVNGNNVSGQTSPEVGSFFLPRSCTMDRAASSESLYSSVKSMGSEDEYEDVDSENDRNGGDDVVMNWAREHRNDLLQIICGYHSLPLPPRGSETIFQPLEHLQAIKYRRPAISELGVCEDCPDIKLQEILGGEVNVKLTAAEEAYGLSIWTTATVCRVLSLESVLALFTGVLLEKQVVVVCPNLGVLSAVVLSLIPMIRPFEWQSLMLPVLPKNMLDFIDAPVPFIVGIQHKPADLKMKTSDHINVNVYKDQVKKMCYMPPLPRHRELIAELGPIHARLSCHNSIAERHPVYRCNEVQAEAAGQFLTVMRRYLESLCADFRFHTITSVQSNNDRVSLLLKESFIDSFPSRDRPFIKQFVDTQQFSVLSDSRLACFEHDHE</sequence>
<dbReference type="SMART" id="SM00799">
    <property type="entry name" value="DENN"/>
    <property type="match status" value="1"/>
</dbReference>
<feature type="domain" description="UDENN" evidence="2">
    <location>
        <begin position="393"/>
        <end position="1046"/>
    </location>
</feature>
<proteinExistence type="predicted"/>
<dbReference type="AlphaFoldDB" id="A0AA41SD46"/>
<comment type="caution">
    <text evidence="3">The sequence shown here is derived from an EMBL/GenBank/DDBJ whole genome shotgun (WGS) entry which is preliminary data.</text>
</comment>
<dbReference type="Pfam" id="PF02141">
    <property type="entry name" value="DENN"/>
    <property type="match status" value="1"/>
</dbReference>
<gene>
    <name evidence="3" type="ORF">MKW94_013205</name>
</gene>
<reference evidence="3" key="1">
    <citation type="submission" date="2022-03" db="EMBL/GenBank/DDBJ databases">
        <title>A functionally conserved STORR gene fusion in Papaver species that diverged 16.8 million years ago.</title>
        <authorList>
            <person name="Catania T."/>
        </authorList>
    </citation>
    <scope>NUCLEOTIDE SEQUENCE</scope>
    <source>
        <strain evidence="3">S-191538</strain>
    </source>
</reference>
<dbReference type="InterPro" id="IPR051942">
    <property type="entry name" value="DENN_domain_containing_2"/>
</dbReference>
<evidence type="ECO:0000313" key="3">
    <source>
        <dbReference type="EMBL" id="MCL7031108.1"/>
    </source>
</evidence>
<evidence type="ECO:0000256" key="1">
    <source>
        <dbReference type="SAM" id="MobiDB-lite"/>
    </source>
</evidence>
<dbReference type="Pfam" id="PF03456">
    <property type="entry name" value="uDENN"/>
    <property type="match status" value="1"/>
</dbReference>
<feature type="region of interest" description="Disordered" evidence="1">
    <location>
        <begin position="1"/>
        <end position="24"/>
    </location>
</feature>
<keyword evidence="4" id="KW-1185">Reference proteome</keyword>
<feature type="compositionally biased region" description="Acidic residues" evidence="1">
    <location>
        <begin position="711"/>
        <end position="720"/>
    </location>
</feature>
<dbReference type="SMART" id="SM00800">
    <property type="entry name" value="uDENN"/>
    <property type="match status" value="1"/>
</dbReference>
<dbReference type="InterPro" id="IPR037516">
    <property type="entry name" value="Tripartite_DENN"/>
</dbReference>
<dbReference type="Gene3D" id="3.40.50.11500">
    <property type="match status" value="1"/>
</dbReference>
<dbReference type="PROSITE" id="PS50211">
    <property type="entry name" value="DENN"/>
    <property type="match status" value="1"/>
</dbReference>
<dbReference type="PANTHER" id="PTHR15288:SF0">
    <property type="entry name" value="UDENN DOMAIN-CONTAINING PROTEIN"/>
    <property type="match status" value="1"/>
</dbReference>
<dbReference type="InterPro" id="IPR043153">
    <property type="entry name" value="DENN_C"/>
</dbReference>
<evidence type="ECO:0000313" key="4">
    <source>
        <dbReference type="Proteomes" id="UP001177140"/>
    </source>
</evidence>
<protein>
    <recommendedName>
        <fullName evidence="2">UDENN domain-containing protein</fullName>
    </recommendedName>
</protein>
<feature type="region of interest" description="Disordered" evidence="1">
    <location>
        <begin position="704"/>
        <end position="726"/>
    </location>
</feature>
<feature type="region of interest" description="Disordered" evidence="1">
    <location>
        <begin position="183"/>
        <end position="245"/>
    </location>
</feature>
<accession>A0AA41SD46</accession>
<organism evidence="3 4">
    <name type="scientific">Papaver nudicaule</name>
    <name type="common">Iceland poppy</name>
    <dbReference type="NCBI Taxonomy" id="74823"/>
    <lineage>
        <taxon>Eukaryota</taxon>
        <taxon>Viridiplantae</taxon>
        <taxon>Streptophyta</taxon>
        <taxon>Embryophyta</taxon>
        <taxon>Tracheophyta</taxon>
        <taxon>Spermatophyta</taxon>
        <taxon>Magnoliopsida</taxon>
        <taxon>Ranunculales</taxon>
        <taxon>Papaveraceae</taxon>
        <taxon>Papaveroideae</taxon>
        <taxon>Papaver</taxon>
    </lineage>
</organism>
<dbReference type="Gene3D" id="3.30.450.200">
    <property type="match status" value="1"/>
</dbReference>
<dbReference type="EMBL" id="JAJJMA010108808">
    <property type="protein sequence ID" value="MCL7031108.1"/>
    <property type="molecule type" value="Genomic_DNA"/>
</dbReference>
<evidence type="ECO:0000259" key="2">
    <source>
        <dbReference type="PROSITE" id="PS50211"/>
    </source>
</evidence>
<dbReference type="PANTHER" id="PTHR15288">
    <property type="entry name" value="DENN DOMAIN-CONTAINING PROTEIN 2"/>
    <property type="match status" value="1"/>
</dbReference>
<dbReference type="InterPro" id="IPR005113">
    <property type="entry name" value="uDENN_dom"/>
</dbReference>
<dbReference type="Proteomes" id="UP001177140">
    <property type="component" value="Unassembled WGS sequence"/>
</dbReference>
<feature type="region of interest" description="Disordered" evidence="1">
    <location>
        <begin position="265"/>
        <end position="298"/>
    </location>
</feature>